<dbReference type="PANTHER" id="PTHR10283:SF82">
    <property type="entry name" value="SOLUTE CARRIER FAMILY 13 MEMBER 2"/>
    <property type="match status" value="1"/>
</dbReference>
<keyword evidence="5 8" id="KW-0472">Membrane</keyword>
<feature type="transmembrane region" description="Helical" evidence="8">
    <location>
        <begin position="274"/>
        <end position="301"/>
    </location>
</feature>
<dbReference type="EMBL" id="JANIIK010000114">
    <property type="protein sequence ID" value="KAJ3590100.1"/>
    <property type="molecule type" value="Genomic_DNA"/>
</dbReference>
<comment type="caution">
    <text evidence="9">The sequence shown here is derived from an EMBL/GenBank/DDBJ whole genome shotgun (WGS) entry which is preliminary data.</text>
</comment>
<sequence length="529" mass="58488">MAVCLGWIWRYRSYLLIVFFPLVLLPLPLIIPGLEAKCGYAILLMAMSWCTECLPMAITALLPVVMFPMMGIMVSSEVCAEYLTDSSMLFIGGLLVAIAVEQWNLHKRLALRVLLLVGVKPTFLLMGFMGTTAFLSMWINNTASTAMMMPITQSILQQLCRTEAMADERDHSKMGQENPAFEADDGPLEDHGDEELKSEENGIVMKADVESHDLEQRRVKREQKYTELSKCMSLSVCYASSIGGTATLTGTIPNIILKGQLDELFPENGDIINFASWFVFSFPNMLLMLVFTGLWLQLLYLGFKCNKPNPNDHEAYQVIKDQHKELGSMSFAEGSVLVIFVLLVVLWFTREPGFIPGWATHLFNQEKTYVTDAPSDAPPPLLKWDTVHEKMPWGVILMLGGGYALAKGSETSGLALWLGNSLEPLQSIPPFAITILLSLLASSIGLHPLYVMLPCTICASMAFMFPVATPPNAVAFSYGTLKVMDMVKAGIVLNFAGVTTINIAINSWGAAMFNLRTFPEWANVTTTTT</sequence>
<keyword evidence="6" id="KW-0739">Sodium transport</keyword>
<dbReference type="OrthoDB" id="6493944at2759"/>
<dbReference type="PANTHER" id="PTHR10283">
    <property type="entry name" value="SOLUTE CARRIER FAMILY 13 MEMBER"/>
    <property type="match status" value="1"/>
</dbReference>
<evidence type="ECO:0008006" key="11">
    <source>
        <dbReference type="Google" id="ProtNLM"/>
    </source>
</evidence>
<dbReference type="GO" id="GO:0071285">
    <property type="term" value="P:cellular response to lithium ion"/>
    <property type="evidence" value="ECO:0007669"/>
    <property type="project" value="TreeGrafter"/>
</dbReference>
<reference evidence="9" key="1">
    <citation type="submission" date="2022-07" db="EMBL/GenBank/DDBJ databases">
        <title>Chromosome-level genome of Muraenolepis orangiensis.</title>
        <authorList>
            <person name="Kim J."/>
        </authorList>
    </citation>
    <scope>NUCLEOTIDE SEQUENCE</scope>
    <source>
        <strain evidence="9">KU_S4_2022</strain>
        <tissue evidence="9">Muscle</tissue>
    </source>
</reference>
<evidence type="ECO:0000256" key="4">
    <source>
        <dbReference type="ARBA" id="ARBA00022989"/>
    </source>
</evidence>
<keyword evidence="10" id="KW-1185">Reference proteome</keyword>
<dbReference type="GO" id="GO:0015139">
    <property type="term" value="F:alpha-ketoglutarate transmembrane transporter activity"/>
    <property type="evidence" value="ECO:0007669"/>
    <property type="project" value="TreeGrafter"/>
</dbReference>
<dbReference type="Pfam" id="PF00939">
    <property type="entry name" value="Na_sulph_symp"/>
    <property type="match status" value="1"/>
</dbReference>
<evidence type="ECO:0000256" key="1">
    <source>
        <dbReference type="ARBA" id="ARBA00004141"/>
    </source>
</evidence>
<keyword evidence="6" id="KW-0406">Ion transport</keyword>
<evidence type="ECO:0000256" key="5">
    <source>
        <dbReference type="ARBA" id="ARBA00023136"/>
    </source>
</evidence>
<protein>
    <recommendedName>
        <fullName evidence="11">Solute carrier family 13 member 2</fullName>
    </recommendedName>
</protein>
<keyword evidence="6" id="KW-0915">Sodium</keyword>
<keyword evidence="6" id="KW-0813">Transport</keyword>
<evidence type="ECO:0000256" key="7">
    <source>
        <dbReference type="SAM" id="MobiDB-lite"/>
    </source>
</evidence>
<dbReference type="Proteomes" id="UP001148018">
    <property type="component" value="Unassembled WGS sequence"/>
</dbReference>
<feature type="transmembrane region" description="Helical" evidence="8">
    <location>
        <begin position="113"/>
        <end position="139"/>
    </location>
</feature>
<evidence type="ECO:0000256" key="6">
    <source>
        <dbReference type="ARBA" id="ARBA00023201"/>
    </source>
</evidence>
<comment type="subcellular location">
    <subcellularLocation>
        <location evidence="1">Membrane</location>
        <topology evidence="1">Multi-pass membrane protein</topology>
    </subcellularLocation>
</comment>
<proteinExistence type="inferred from homology"/>
<name>A0A9Q0DK19_9TELE</name>
<dbReference type="InterPro" id="IPR001898">
    <property type="entry name" value="SLC13A/DASS"/>
</dbReference>
<gene>
    <name evidence="9" type="ORF">NHX12_008054</name>
</gene>
<feature type="transmembrane region" description="Helical" evidence="8">
    <location>
        <begin position="12"/>
        <end position="31"/>
    </location>
</feature>
<organism evidence="9 10">
    <name type="scientific">Muraenolepis orangiensis</name>
    <name type="common">Patagonian moray cod</name>
    <dbReference type="NCBI Taxonomy" id="630683"/>
    <lineage>
        <taxon>Eukaryota</taxon>
        <taxon>Metazoa</taxon>
        <taxon>Chordata</taxon>
        <taxon>Craniata</taxon>
        <taxon>Vertebrata</taxon>
        <taxon>Euteleostomi</taxon>
        <taxon>Actinopterygii</taxon>
        <taxon>Neopterygii</taxon>
        <taxon>Teleostei</taxon>
        <taxon>Neoteleostei</taxon>
        <taxon>Acanthomorphata</taxon>
        <taxon>Zeiogadaria</taxon>
        <taxon>Gadariae</taxon>
        <taxon>Gadiformes</taxon>
        <taxon>Muraenolepidoidei</taxon>
        <taxon>Muraenolepididae</taxon>
        <taxon>Muraenolepis</taxon>
    </lineage>
</organism>
<feature type="compositionally biased region" description="Basic and acidic residues" evidence="7">
    <location>
        <begin position="188"/>
        <end position="200"/>
    </location>
</feature>
<dbReference type="AlphaFoldDB" id="A0A9Q0DK19"/>
<feature type="transmembrane region" description="Helical" evidence="8">
    <location>
        <begin position="489"/>
        <end position="511"/>
    </location>
</feature>
<feature type="transmembrane region" description="Helical" evidence="8">
    <location>
        <begin position="330"/>
        <end position="348"/>
    </location>
</feature>
<evidence type="ECO:0000256" key="3">
    <source>
        <dbReference type="ARBA" id="ARBA00022692"/>
    </source>
</evidence>
<evidence type="ECO:0000313" key="9">
    <source>
        <dbReference type="EMBL" id="KAJ3590100.1"/>
    </source>
</evidence>
<feature type="region of interest" description="Disordered" evidence="7">
    <location>
        <begin position="166"/>
        <end position="202"/>
    </location>
</feature>
<feature type="transmembrane region" description="Helical" evidence="8">
    <location>
        <begin position="38"/>
        <end position="62"/>
    </location>
</feature>
<dbReference type="GO" id="GO:0015141">
    <property type="term" value="F:succinate transmembrane transporter activity"/>
    <property type="evidence" value="ECO:0007669"/>
    <property type="project" value="TreeGrafter"/>
</dbReference>
<evidence type="ECO:0000313" key="10">
    <source>
        <dbReference type="Proteomes" id="UP001148018"/>
    </source>
</evidence>
<feature type="transmembrane region" description="Helical" evidence="8">
    <location>
        <begin position="427"/>
        <end position="444"/>
    </location>
</feature>
<evidence type="ECO:0000256" key="2">
    <source>
        <dbReference type="ARBA" id="ARBA00006772"/>
    </source>
</evidence>
<evidence type="ECO:0000256" key="8">
    <source>
        <dbReference type="SAM" id="Phobius"/>
    </source>
</evidence>
<keyword evidence="4 8" id="KW-1133">Transmembrane helix</keyword>
<dbReference type="GO" id="GO:0005886">
    <property type="term" value="C:plasma membrane"/>
    <property type="evidence" value="ECO:0007669"/>
    <property type="project" value="TreeGrafter"/>
</dbReference>
<accession>A0A9Q0DK19</accession>
<dbReference type="GO" id="GO:0015138">
    <property type="term" value="F:fumarate transmembrane transporter activity"/>
    <property type="evidence" value="ECO:0007669"/>
    <property type="project" value="TreeGrafter"/>
</dbReference>
<feature type="transmembrane region" description="Helical" evidence="8">
    <location>
        <begin position="82"/>
        <end position="101"/>
    </location>
</feature>
<dbReference type="GO" id="GO:0017153">
    <property type="term" value="F:sodium:dicarboxylate symporter activity"/>
    <property type="evidence" value="ECO:0007669"/>
    <property type="project" value="TreeGrafter"/>
</dbReference>
<keyword evidence="3 8" id="KW-0812">Transmembrane</keyword>
<comment type="similarity">
    <text evidence="2">Belongs to the SLC13A/DASS transporter (TC 2.A.47) family. NADC subfamily.</text>
</comment>